<dbReference type="EMBL" id="BARS01048206">
    <property type="protein sequence ID" value="GAG34055.1"/>
    <property type="molecule type" value="Genomic_DNA"/>
</dbReference>
<organism evidence="3">
    <name type="scientific">marine sediment metagenome</name>
    <dbReference type="NCBI Taxonomy" id="412755"/>
    <lineage>
        <taxon>unclassified sequences</taxon>
        <taxon>metagenomes</taxon>
        <taxon>ecological metagenomes</taxon>
    </lineage>
</organism>
<dbReference type="GO" id="GO:0005737">
    <property type="term" value="C:cytoplasm"/>
    <property type="evidence" value="ECO:0007669"/>
    <property type="project" value="TreeGrafter"/>
</dbReference>
<sequence length="149" mass="16050">MARFVQAAQKILRILCDGGAIVSRAYDVIVVGSGSVGVPAAWAMARSGLKVLVLDRMSSPGQGSNKTAIGGIRATHSEPAKIRICLRSLEIASTWRETYGDDVEWTTGGYSFVAYRDREEQILQGLLETQKASGLDIDWHGAGDLLTII</sequence>
<dbReference type="Pfam" id="PF01266">
    <property type="entry name" value="DAO"/>
    <property type="match status" value="1"/>
</dbReference>
<dbReference type="SUPFAM" id="SSF51905">
    <property type="entry name" value="FAD/NAD(P)-binding domain"/>
    <property type="match status" value="1"/>
</dbReference>
<dbReference type="AlphaFoldDB" id="X0WTU6"/>
<dbReference type="PANTHER" id="PTHR13847">
    <property type="entry name" value="SARCOSINE DEHYDROGENASE-RELATED"/>
    <property type="match status" value="1"/>
</dbReference>
<feature type="domain" description="FAD dependent oxidoreductase" evidence="2">
    <location>
        <begin position="27"/>
        <end position="139"/>
    </location>
</feature>
<evidence type="ECO:0000313" key="3">
    <source>
        <dbReference type="EMBL" id="GAG34055.1"/>
    </source>
</evidence>
<evidence type="ECO:0000259" key="2">
    <source>
        <dbReference type="Pfam" id="PF01266"/>
    </source>
</evidence>
<feature type="non-terminal residue" evidence="3">
    <location>
        <position position="149"/>
    </location>
</feature>
<name>X0WTU6_9ZZZZ</name>
<accession>X0WTU6</accession>
<evidence type="ECO:0000256" key="1">
    <source>
        <dbReference type="ARBA" id="ARBA00023002"/>
    </source>
</evidence>
<gene>
    <name evidence="3" type="ORF">S01H1_72300</name>
</gene>
<proteinExistence type="predicted"/>
<dbReference type="InterPro" id="IPR036188">
    <property type="entry name" value="FAD/NAD-bd_sf"/>
</dbReference>
<dbReference type="Gene3D" id="3.50.50.60">
    <property type="entry name" value="FAD/NAD(P)-binding domain"/>
    <property type="match status" value="1"/>
</dbReference>
<dbReference type="InterPro" id="IPR006076">
    <property type="entry name" value="FAD-dep_OxRdtase"/>
</dbReference>
<dbReference type="PANTHER" id="PTHR13847:SF287">
    <property type="entry name" value="FAD-DEPENDENT OXIDOREDUCTASE DOMAIN-CONTAINING PROTEIN 1"/>
    <property type="match status" value="1"/>
</dbReference>
<keyword evidence="1" id="KW-0560">Oxidoreductase</keyword>
<reference evidence="3" key="1">
    <citation type="journal article" date="2014" name="Front. Microbiol.">
        <title>High frequency of phylogenetically diverse reductive dehalogenase-homologous genes in deep subseafloor sedimentary metagenomes.</title>
        <authorList>
            <person name="Kawai M."/>
            <person name="Futagami T."/>
            <person name="Toyoda A."/>
            <person name="Takaki Y."/>
            <person name="Nishi S."/>
            <person name="Hori S."/>
            <person name="Arai W."/>
            <person name="Tsubouchi T."/>
            <person name="Morono Y."/>
            <person name="Uchiyama I."/>
            <person name="Ito T."/>
            <person name="Fujiyama A."/>
            <person name="Inagaki F."/>
            <person name="Takami H."/>
        </authorList>
    </citation>
    <scope>NUCLEOTIDE SEQUENCE</scope>
    <source>
        <strain evidence="3">Expedition CK06-06</strain>
    </source>
</reference>
<dbReference type="GO" id="GO:0016491">
    <property type="term" value="F:oxidoreductase activity"/>
    <property type="evidence" value="ECO:0007669"/>
    <property type="project" value="UniProtKB-KW"/>
</dbReference>
<protein>
    <recommendedName>
        <fullName evidence="2">FAD dependent oxidoreductase domain-containing protein</fullName>
    </recommendedName>
</protein>
<comment type="caution">
    <text evidence="3">The sequence shown here is derived from an EMBL/GenBank/DDBJ whole genome shotgun (WGS) entry which is preliminary data.</text>
</comment>